<feature type="transmembrane region" description="Helical" evidence="10">
    <location>
        <begin position="63"/>
        <end position="84"/>
    </location>
</feature>
<keyword evidence="12" id="KW-1185">Reference proteome</keyword>
<evidence type="ECO:0000256" key="4">
    <source>
        <dbReference type="ARBA" id="ARBA00022692"/>
    </source>
</evidence>
<keyword evidence="3" id="KW-1003">Cell membrane</keyword>
<feature type="transmembrane region" description="Helical" evidence="10">
    <location>
        <begin position="255"/>
        <end position="278"/>
    </location>
</feature>
<keyword evidence="7 10" id="KW-0472">Membrane</keyword>
<dbReference type="AlphaFoldDB" id="A0AA88DY16"/>
<dbReference type="InterPro" id="IPR044566">
    <property type="entry name" value="RMV1-like"/>
</dbReference>
<dbReference type="PANTHER" id="PTHR45826:SF18">
    <property type="entry name" value="NEUTRAL AMINO ACID TRANSPORTER"/>
    <property type="match status" value="1"/>
</dbReference>
<evidence type="ECO:0000256" key="7">
    <source>
        <dbReference type="ARBA" id="ARBA00023136"/>
    </source>
</evidence>
<feature type="transmembrane region" description="Helical" evidence="10">
    <location>
        <begin position="439"/>
        <end position="459"/>
    </location>
</feature>
<feature type="transmembrane region" description="Helical" evidence="10">
    <location>
        <begin position="124"/>
        <end position="142"/>
    </location>
</feature>
<comment type="similarity">
    <text evidence="8">Belongs to the amino acid-polyamine-organocation (APC) superfamily. Polyamine:cation symporter (PHS) (TC 2.A.3.12) family.</text>
</comment>
<evidence type="ECO:0000256" key="8">
    <source>
        <dbReference type="ARBA" id="ARBA00024041"/>
    </source>
</evidence>
<evidence type="ECO:0000256" key="2">
    <source>
        <dbReference type="ARBA" id="ARBA00022448"/>
    </source>
</evidence>
<evidence type="ECO:0000256" key="5">
    <source>
        <dbReference type="ARBA" id="ARBA00022847"/>
    </source>
</evidence>
<organism evidence="11 12">
    <name type="scientific">Ficus carica</name>
    <name type="common">Common fig</name>
    <dbReference type="NCBI Taxonomy" id="3494"/>
    <lineage>
        <taxon>Eukaryota</taxon>
        <taxon>Viridiplantae</taxon>
        <taxon>Streptophyta</taxon>
        <taxon>Embryophyta</taxon>
        <taxon>Tracheophyta</taxon>
        <taxon>Spermatophyta</taxon>
        <taxon>Magnoliopsida</taxon>
        <taxon>eudicotyledons</taxon>
        <taxon>Gunneridae</taxon>
        <taxon>Pentapetalae</taxon>
        <taxon>rosids</taxon>
        <taxon>fabids</taxon>
        <taxon>Rosales</taxon>
        <taxon>Moraceae</taxon>
        <taxon>Ficeae</taxon>
        <taxon>Ficus</taxon>
    </lineage>
</organism>
<feature type="transmembrane region" description="Helical" evidence="10">
    <location>
        <begin position="378"/>
        <end position="396"/>
    </location>
</feature>
<protein>
    <submittedName>
        <fullName evidence="11">Uncharacterized protein</fullName>
    </submittedName>
</protein>
<evidence type="ECO:0000256" key="3">
    <source>
        <dbReference type="ARBA" id="ARBA00022475"/>
    </source>
</evidence>
<dbReference type="GO" id="GO:0015203">
    <property type="term" value="F:polyamine transmembrane transporter activity"/>
    <property type="evidence" value="ECO:0007669"/>
    <property type="project" value="UniProtKB-ARBA"/>
</dbReference>
<feature type="compositionally biased region" description="Basic and acidic residues" evidence="9">
    <location>
        <begin position="13"/>
        <end position="26"/>
    </location>
</feature>
<keyword evidence="2" id="KW-0813">Transport</keyword>
<dbReference type="InterPro" id="IPR002293">
    <property type="entry name" value="AA/rel_permease1"/>
</dbReference>
<gene>
    <name evidence="11" type="ORF">TIFTF001_032876</name>
</gene>
<sequence length="481" mass="53279">MQDPLSYPISQDLLEKQKQHQEDQEPPKSLTKKNKSQRLGLLPLIFLIYFHVSGGPYGQEPVVGAAGPFFAILGFIAFPIFWSAPEALITAELSTAFPNNGGFVIWAHTAFGPFWGYLMGSWKFLSGVINLASFPGLCIGYVESVAPGLVSSTLTRFSVVFFSTSILSLMNFTGLHVVAYASIPLAIISLFPFLVLSCVAIPQIDPSKWMVVNQVGRNKEWKRFFNSLLWNLNCWDSVSTLVGEIKNPKKTIPKALVSSMGFTSLAYLIPLLTSIGAISMDLDDWIDGYYAVIAEDIAGPWLKRWIKLGSVISGCGLFQAQLSTCSYQLQGMADLGILPQIFGKRSSYFDTPWVGIVFSTFVGLSVSALRLEDMRVSVNFLYSMGMLLEFGAFLWLRVKFPETHRPFKVPIGLHGLIGMCSIPCVVLLYLIFVAGIGVYLLFFVLSLLGIVLYFVLGILKANMWLEFNNVDNKKITDEDLG</sequence>
<feature type="transmembrane region" description="Helical" evidence="10">
    <location>
        <begin position="411"/>
        <end position="432"/>
    </location>
</feature>
<proteinExistence type="inferred from homology"/>
<comment type="subcellular location">
    <subcellularLocation>
        <location evidence="1">Cell membrane</location>
        <topology evidence="1">Multi-pass membrane protein</topology>
    </subcellularLocation>
</comment>
<feature type="transmembrane region" description="Helical" evidence="10">
    <location>
        <begin position="39"/>
        <end position="57"/>
    </location>
</feature>
<evidence type="ECO:0000313" key="12">
    <source>
        <dbReference type="Proteomes" id="UP001187192"/>
    </source>
</evidence>
<feature type="transmembrane region" description="Helical" evidence="10">
    <location>
        <begin position="96"/>
        <end position="118"/>
    </location>
</feature>
<feature type="region of interest" description="Disordered" evidence="9">
    <location>
        <begin position="1"/>
        <end position="34"/>
    </location>
</feature>
<keyword evidence="4 10" id="KW-0812">Transmembrane</keyword>
<dbReference type="PIRSF" id="PIRSF006060">
    <property type="entry name" value="AA_transporter"/>
    <property type="match status" value="1"/>
</dbReference>
<name>A0AA88DY16_FICCA</name>
<feature type="transmembrane region" description="Helical" evidence="10">
    <location>
        <begin position="353"/>
        <end position="371"/>
    </location>
</feature>
<evidence type="ECO:0000256" key="9">
    <source>
        <dbReference type="SAM" id="MobiDB-lite"/>
    </source>
</evidence>
<dbReference type="GO" id="GO:0015293">
    <property type="term" value="F:symporter activity"/>
    <property type="evidence" value="ECO:0007669"/>
    <property type="project" value="UniProtKB-KW"/>
</dbReference>
<evidence type="ECO:0000256" key="10">
    <source>
        <dbReference type="SAM" id="Phobius"/>
    </source>
</evidence>
<dbReference type="Pfam" id="PF13520">
    <property type="entry name" value="AA_permease_2"/>
    <property type="match status" value="1"/>
</dbReference>
<accession>A0AA88DY16</accession>
<evidence type="ECO:0000313" key="11">
    <source>
        <dbReference type="EMBL" id="GMN63803.1"/>
    </source>
</evidence>
<dbReference type="Gene3D" id="1.20.1740.10">
    <property type="entry name" value="Amino acid/polyamine transporter I"/>
    <property type="match status" value="1"/>
</dbReference>
<dbReference type="EMBL" id="BTGU01000160">
    <property type="protein sequence ID" value="GMN63803.1"/>
    <property type="molecule type" value="Genomic_DNA"/>
</dbReference>
<feature type="transmembrane region" description="Helical" evidence="10">
    <location>
        <begin position="178"/>
        <end position="201"/>
    </location>
</feature>
<feature type="transmembrane region" description="Helical" evidence="10">
    <location>
        <begin position="154"/>
        <end position="172"/>
    </location>
</feature>
<dbReference type="FunFam" id="1.20.1740.10:FF:000041">
    <property type="entry name" value="Amino acid permease, putative"/>
    <property type="match status" value="1"/>
</dbReference>
<dbReference type="Proteomes" id="UP001187192">
    <property type="component" value="Unassembled WGS sequence"/>
</dbReference>
<keyword evidence="6 10" id="KW-1133">Transmembrane helix</keyword>
<keyword evidence="5" id="KW-0769">Symport</keyword>
<evidence type="ECO:0000256" key="6">
    <source>
        <dbReference type="ARBA" id="ARBA00022989"/>
    </source>
</evidence>
<dbReference type="GO" id="GO:0005886">
    <property type="term" value="C:plasma membrane"/>
    <property type="evidence" value="ECO:0007669"/>
    <property type="project" value="UniProtKB-SubCell"/>
</dbReference>
<comment type="caution">
    <text evidence="11">The sequence shown here is derived from an EMBL/GenBank/DDBJ whole genome shotgun (WGS) entry which is preliminary data.</text>
</comment>
<dbReference type="PANTHER" id="PTHR45826">
    <property type="entry name" value="POLYAMINE TRANSPORTER PUT1"/>
    <property type="match status" value="1"/>
</dbReference>
<reference evidence="11" key="1">
    <citation type="submission" date="2023-07" db="EMBL/GenBank/DDBJ databases">
        <title>draft genome sequence of fig (Ficus carica).</title>
        <authorList>
            <person name="Takahashi T."/>
            <person name="Nishimura K."/>
        </authorList>
    </citation>
    <scope>NUCLEOTIDE SEQUENCE</scope>
</reference>
<evidence type="ECO:0000256" key="1">
    <source>
        <dbReference type="ARBA" id="ARBA00004651"/>
    </source>
</evidence>